<proteinExistence type="predicted"/>
<feature type="signal peptide" evidence="1">
    <location>
        <begin position="1"/>
        <end position="20"/>
    </location>
</feature>
<dbReference type="SUPFAM" id="SSF56935">
    <property type="entry name" value="Porins"/>
    <property type="match status" value="1"/>
</dbReference>
<keyword evidence="3" id="KW-1185">Reference proteome</keyword>
<dbReference type="EMBL" id="CP093547">
    <property type="protein sequence ID" value="UNP30894.1"/>
    <property type="molecule type" value="Genomic_DNA"/>
</dbReference>
<reference evidence="2 3" key="1">
    <citation type="submission" date="2022-03" db="EMBL/GenBank/DDBJ databases">
        <title>Complete genome sequence of Lysobacter capsici VKM B-2533 and Lysobacter gummosus 10.1.1, promising sources of lytic agents.</title>
        <authorList>
            <person name="Tarlachkov S.V."/>
            <person name="Kudryakova I.V."/>
            <person name="Afoshin A.S."/>
            <person name="Leontyevskaya E.A."/>
            <person name="Leontyevskaya N.V."/>
        </authorList>
    </citation>
    <scope>NUCLEOTIDE SEQUENCE [LARGE SCALE GENOMIC DNA]</scope>
    <source>
        <strain evidence="2 3">10.1.1</strain>
    </source>
</reference>
<sequence length="215" mass="23207">MKKQLALALLLATASSAAAAADGLSHSYVEAGFVRHQAELPVVEGQGVSVDDMKADGGYIAGSFEVMESVYLFGGYHKGNDDVGVSLDGIGEIGEFDADVQQGHIGLGYHHKLSDRVEWTGELSYLNTRLELKVEDFKERLKGDDYRASVGLRGDLAANFEGWIKANYTDGDVYDGEFSGTLGALVKFNKTWGIVGEAEVGSDDRQFRLGVRASF</sequence>
<evidence type="ECO:0000313" key="2">
    <source>
        <dbReference type="EMBL" id="UNP30894.1"/>
    </source>
</evidence>
<accession>A0ABY3XGZ8</accession>
<evidence type="ECO:0008006" key="4">
    <source>
        <dbReference type="Google" id="ProtNLM"/>
    </source>
</evidence>
<name>A0ABY3XGZ8_9GAMM</name>
<organism evidence="2 3">
    <name type="scientific">Lysobacter gummosus</name>
    <dbReference type="NCBI Taxonomy" id="262324"/>
    <lineage>
        <taxon>Bacteria</taxon>
        <taxon>Pseudomonadati</taxon>
        <taxon>Pseudomonadota</taxon>
        <taxon>Gammaproteobacteria</taxon>
        <taxon>Lysobacterales</taxon>
        <taxon>Lysobacteraceae</taxon>
        <taxon>Lysobacter</taxon>
    </lineage>
</organism>
<evidence type="ECO:0000313" key="3">
    <source>
        <dbReference type="Proteomes" id="UP000829194"/>
    </source>
</evidence>
<gene>
    <name evidence="2" type="ORF">MOV92_06490</name>
</gene>
<keyword evidence="1" id="KW-0732">Signal</keyword>
<dbReference type="Proteomes" id="UP000829194">
    <property type="component" value="Chromosome"/>
</dbReference>
<evidence type="ECO:0000256" key="1">
    <source>
        <dbReference type="SAM" id="SignalP"/>
    </source>
</evidence>
<feature type="chain" id="PRO_5047036347" description="Outer membrane beta-barrel domain protein" evidence="1">
    <location>
        <begin position="21"/>
        <end position="215"/>
    </location>
</feature>
<protein>
    <recommendedName>
        <fullName evidence="4">Outer membrane beta-barrel domain protein</fullName>
    </recommendedName>
</protein>
<dbReference type="RefSeq" id="WP_057942081.1">
    <property type="nucleotide sequence ID" value="NZ_CP011131.1"/>
</dbReference>